<proteinExistence type="predicted"/>
<dbReference type="PANTHER" id="PTHR30231">
    <property type="entry name" value="DNA POLYMERASE III SUBUNIT EPSILON"/>
    <property type="match status" value="1"/>
</dbReference>
<dbReference type="SMART" id="SM00479">
    <property type="entry name" value="EXOIII"/>
    <property type="match status" value="1"/>
</dbReference>
<keyword evidence="2" id="KW-0540">Nuclease</keyword>
<dbReference type="PANTHER" id="PTHR30231:SF37">
    <property type="entry name" value="EXODEOXYRIBONUCLEASE 10"/>
    <property type="match status" value="1"/>
</dbReference>
<comment type="caution">
    <text evidence="2">The sequence shown here is derived from an EMBL/GenBank/DDBJ whole genome shotgun (WGS) entry which is preliminary data.</text>
</comment>
<dbReference type="SUPFAM" id="SSF53098">
    <property type="entry name" value="Ribonuclease H-like"/>
    <property type="match status" value="1"/>
</dbReference>
<dbReference type="CDD" id="cd06127">
    <property type="entry name" value="DEDDh"/>
    <property type="match status" value="1"/>
</dbReference>
<evidence type="ECO:0000313" key="3">
    <source>
        <dbReference type="Proteomes" id="UP001597295"/>
    </source>
</evidence>
<organism evidence="2 3">
    <name type="scientific">Lacibacterium aquatile</name>
    <dbReference type="NCBI Taxonomy" id="1168082"/>
    <lineage>
        <taxon>Bacteria</taxon>
        <taxon>Pseudomonadati</taxon>
        <taxon>Pseudomonadota</taxon>
        <taxon>Alphaproteobacteria</taxon>
        <taxon>Rhodospirillales</taxon>
        <taxon>Rhodospirillaceae</taxon>
    </lineage>
</organism>
<dbReference type="Proteomes" id="UP001597295">
    <property type="component" value="Unassembled WGS sequence"/>
</dbReference>
<dbReference type="Gene3D" id="3.30.420.10">
    <property type="entry name" value="Ribonuclease H-like superfamily/Ribonuclease H"/>
    <property type="match status" value="1"/>
</dbReference>
<protein>
    <submittedName>
        <fullName evidence="2">3'-5' exonuclease</fullName>
    </submittedName>
</protein>
<reference evidence="3" key="1">
    <citation type="journal article" date="2019" name="Int. J. Syst. Evol. Microbiol.">
        <title>The Global Catalogue of Microorganisms (GCM) 10K type strain sequencing project: providing services to taxonomists for standard genome sequencing and annotation.</title>
        <authorList>
            <consortium name="The Broad Institute Genomics Platform"/>
            <consortium name="The Broad Institute Genome Sequencing Center for Infectious Disease"/>
            <person name="Wu L."/>
            <person name="Ma J."/>
        </authorList>
    </citation>
    <scope>NUCLEOTIDE SEQUENCE [LARGE SCALE GENOMIC DNA]</scope>
    <source>
        <strain evidence="3">CGMCC 1.19062</strain>
    </source>
</reference>
<dbReference type="InterPro" id="IPR013520">
    <property type="entry name" value="Ribonucl_H"/>
</dbReference>
<gene>
    <name evidence="2" type="ORF">ACFSM5_11205</name>
</gene>
<dbReference type="InterPro" id="IPR012337">
    <property type="entry name" value="RNaseH-like_sf"/>
</dbReference>
<dbReference type="EMBL" id="JBHUIP010000011">
    <property type="protein sequence ID" value="MFD2263457.1"/>
    <property type="molecule type" value="Genomic_DNA"/>
</dbReference>
<keyword evidence="3" id="KW-1185">Reference proteome</keyword>
<name>A0ABW5DQY3_9PROT</name>
<accession>A0ABW5DQY3</accession>
<feature type="domain" description="Exonuclease" evidence="1">
    <location>
        <begin position="38"/>
        <end position="204"/>
    </location>
</feature>
<keyword evidence="2" id="KW-0269">Exonuclease</keyword>
<keyword evidence="2" id="KW-0378">Hydrolase</keyword>
<sequence length="296" mass="32833">MDVLEARALLEAQGCRIIDRLEPRASYGDLDSSEEIGQLVLLDTETTGLEAEVDEVIQLAMVKFEYGRATGRLGRVLGTFDRLREPSKPITAEITRLTGITNEAVAGHRIDDQEVAAFLGGAALVVAHNASFDRPFCEKHWPVFADVGWACSLNEVDWRAEGFEGSKLGYLGLASGFWFEGHRAINDVWALAELLSRPLPMTSDLGLAALLAHARQPVCRIWAIDAPYEARLMLKARGYRWSAGERGAPRAWYRDIPQSDLEMERMFLAEECLAPSASMKIIAVPPRNRFSDRAST</sequence>
<dbReference type="GO" id="GO:0004527">
    <property type="term" value="F:exonuclease activity"/>
    <property type="evidence" value="ECO:0007669"/>
    <property type="project" value="UniProtKB-KW"/>
</dbReference>
<dbReference type="NCBIfam" id="NF006615">
    <property type="entry name" value="PRK09182.1"/>
    <property type="match status" value="1"/>
</dbReference>
<dbReference type="InterPro" id="IPR036397">
    <property type="entry name" value="RNaseH_sf"/>
</dbReference>
<evidence type="ECO:0000313" key="2">
    <source>
        <dbReference type="EMBL" id="MFD2263457.1"/>
    </source>
</evidence>
<evidence type="ECO:0000259" key="1">
    <source>
        <dbReference type="SMART" id="SM00479"/>
    </source>
</evidence>
<dbReference type="RefSeq" id="WP_379876467.1">
    <property type="nucleotide sequence ID" value="NZ_JBHUIP010000011.1"/>
</dbReference>
<dbReference type="Pfam" id="PF00929">
    <property type="entry name" value="RNase_T"/>
    <property type="match status" value="1"/>
</dbReference>